<keyword evidence="2" id="KW-1185">Reference proteome</keyword>
<dbReference type="AlphaFoldDB" id="A0ABD0VTF8"/>
<gene>
    <name evidence="1" type="ORF">M5K25_000267</name>
</gene>
<dbReference type="EMBL" id="JANQDX010000001">
    <property type="protein sequence ID" value="KAL0928390.1"/>
    <property type="molecule type" value="Genomic_DNA"/>
</dbReference>
<dbReference type="Proteomes" id="UP001552299">
    <property type="component" value="Unassembled WGS sequence"/>
</dbReference>
<evidence type="ECO:0000313" key="2">
    <source>
        <dbReference type="Proteomes" id="UP001552299"/>
    </source>
</evidence>
<sequence length="102" mass="11480">MVYDEQGFIQILQSPFFDVSPEVDHTVEGYVARILDTIVLASEEQLGTVEWRLASDPQCRVGARQDEGRVEEGYRMNGGWNLGTVGCCRATRRQQTVPELFG</sequence>
<comment type="caution">
    <text evidence="1">The sequence shown here is derived from an EMBL/GenBank/DDBJ whole genome shotgun (WGS) entry which is preliminary data.</text>
</comment>
<accession>A0ABD0VTF8</accession>
<proteinExistence type="predicted"/>
<protein>
    <submittedName>
        <fullName evidence="1">Uncharacterized protein</fullName>
    </submittedName>
</protein>
<organism evidence="1 2">
    <name type="scientific">Dendrobium thyrsiflorum</name>
    <name type="common">Pinecone-like raceme dendrobium</name>
    <name type="synonym">Orchid</name>
    <dbReference type="NCBI Taxonomy" id="117978"/>
    <lineage>
        <taxon>Eukaryota</taxon>
        <taxon>Viridiplantae</taxon>
        <taxon>Streptophyta</taxon>
        <taxon>Embryophyta</taxon>
        <taxon>Tracheophyta</taxon>
        <taxon>Spermatophyta</taxon>
        <taxon>Magnoliopsida</taxon>
        <taxon>Liliopsida</taxon>
        <taxon>Asparagales</taxon>
        <taxon>Orchidaceae</taxon>
        <taxon>Epidendroideae</taxon>
        <taxon>Malaxideae</taxon>
        <taxon>Dendrobiinae</taxon>
        <taxon>Dendrobium</taxon>
    </lineage>
</organism>
<name>A0ABD0VTF8_DENTH</name>
<evidence type="ECO:0000313" key="1">
    <source>
        <dbReference type="EMBL" id="KAL0928390.1"/>
    </source>
</evidence>
<reference evidence="1 2" key="1">
    <citation type="journal article" date="2024" name="Plant Biotechnol. J.">
        <title>Dendrobium thyrsiflorum genome and its molecular insights into genes involved in important horticultural traits.</title>
        <authorList>
            <person name="Chen B."/>
            <person name="Wang J.Y."/>
            <person name="Zheng P.J."/>
            <person name="Li K.L."/>
            <person name="Liang Y.M."/>
            <person name="Chen X.F."/>
            <person name="Zhang C."/>
            <person name="Zhao X."/>
            <person name="He X."/>
            <person name="Zhang G.Q."/>
            <person name="Liu Z.J."/>
            <person name="Xu Q."/>
        </authorList>
    </citation>
    <scope>NUCLEOTIDE SEQUENCE [LARGE SCALE GENOMIC DNA]</scope>
    <source>
        <strain evidence="1">GZMU011</strain>
    </source>
</reference>